<organism evidence="1 2">
    <name type="scientific">Nocardioides zhouii</name>
    <dbReference type="NCBI Taxonomy" id="1168729"/>
    <lineage>
        <taxon>Bacteria</taxon>
        <taxon>Bacillati</taxon>
        <taxon>Actinomycetota</taxon>
        <taxon>Actinomycetes</taxon>
        <taxon>Propionibacteriales</taxon>
        <taxon>Nocardioidaceae</taxon>
        <taxon>Nocardioides</taxon>
    </lineage>
</organism>
<gene>
    <name evidence="1" type="ORF">EUA94_16855</name>
</gene>
<evidence type="ECO:0000313" key="2">
    <source>
        <dbReference type="Proteomes" id="UP000291101"/>
    </source>
</evidence>
<proteinExistence type="predicted"/>
<dbReference type="InterPro" id="IPR021238">
    <property type="entry name" value="DUF2620"/>
</dbReference>
<dbReference type="OrthoDB" id="5191605at2"/>
<comment type="caution">
    <text evidence="1">The sequence shown here is derived from an EMBL/GenBank/DDBJ whole genome shotgun (WGS) entry which is preliminary data.</text>
</comment>
<accession>A0A4Q2SL68</accession>
<keyword evidence="2" id="KW-1185">Reference proteome</keyword>
<dbReference type="EMBL" id="SDWV01000019">
    <property type="protein sequence ID" value="RYC05923.1"/>
    <property type="molecule type" value="Genomic_DNA"/>
</dbReference>
<sequence length="144" mass="14679">MLPCHYTPLPKGPLMTDNKAIRVVAAGVDASLMAQLAQDAGGGRVEAAALGDMQGARLVKKGQADFYLGTCWSGGGGALAAATAILGAKQVGIVGTPGMVVTEERVRTMVGEGRIAFGFAYEQTATAIPLIIKAILAHRDAQAG</sequence>
<dbReference type="AlphaFoldDB" id="A0A4Q2SL68"/>
<dbReference type="Proteomes" id="UP000291101">
    <property type="component" value="Unassembled WGS sequence"/>
</dbReference>
<protein>
    <submittedName>
        <fullName evidence="1">DUF2620 family protein</fullName>
    </submittedName>
</protein>
<name>A0A4Q2SL68_9ACTN</name>
<dbReference type="Pfam" id="PF10941">
    <property type="entry name" value="DUF2620"/>
    <property type="match status" value="1"/>
</dbReference>
<reference evidence="1 2" key="1">
    <citation type="submission" date="2019-01" db="EMBL/GenBank/DDBJ databases">
        <title>Novel species of Nocardioides.</title>
        <authorList>
            <person name="Liu Q."/>
            <person name="X Y.-H."/>
        </authorList>
    </citation>
    <scope>NUCLEOTIDE SEQUENCE [LARGE SCALE GENOMIC DNA]</scope>
    <source>
        <strain evidence="1 2">HLT2-9</strain>
    </source>
</reference>
<evidence type="ECO:0000313" key="1">
    <source>
        <dbReference type="EMBL" id="RYC05923.1"/>
    </source>
</evidence>